<feature type="transmembrane region" description="Helical" evidence="7">
    <location>
        <begin position="84"/>
        <end position="101"/>
    </location>
</feature>
<keyword evidence="9" id="KW-1185">Reference proteome</keyword>
<proteinExistence type="inferred from homology"/>
<sequence>MIKKALSIHINSLTNSSLPILVLRLVAGFAIFFNHGLGKLGNVFSGNFQFGDPIGLGPTLSLILVAFAEGICGILVMLGLGTRLASAVLVINFIVIVFVAHAGDPFGDIEDAVLFLTIFITLTLLGGGKYSLDKILFPNHR</sequence>
<accession>A0ABT3Q0J0</accession>
<dbReference type="InterPro" id="IPR032808">
    <property type="entry name" value="DoxX"/>
</dbReference>
<keyword evidence="3" id="KW-1003">Cell membrane</keyword>
<feature type="transmembrane region" description="Helical" evidence="7">
    <location>
        <begin position="113"/>
        <end position="132"/>
    </location>
</feature>
<dbReference type="PANTHER" id="PTHR33452:SF1">
    <property type="entry name" value="INNER MEMBRANE PROTEIN YPHA-RELATED"/>
    <property type="match status" value="1"/>
</dbReference>
<dbReference type="Pfam" id="PF07681">
    <property type="entry name" value="DoxX"/>
    <property type="match status" value="1"/>
</dbReference>
<evidence type="ECO:0000313" key="8">
    <source>
        <dbReference type="EMBL" id="MCW9713551.1"/>
    </source>
</evidence>
<keyword evidence="4 7" id="KW-0812">Transmembrane</keyword>
<evidence type="ECO:0000313" key="9">
    <source>
        <dbReference type="Proteomes" id="UP001207337"/>
    </source>
</evidence>
<evidence type="ECO:0000256" key="1">
    <source>
        <dbReference type="ARBA" id="ARBA00004651"/>
    </source>
</evidence>
<feature type="transmembrane region" description="Helical" evidence="7">
    <location>
        <begin position="53"/>
        <end position="77"/>
    </location>
</feature>
<comment type="similarity">
    <text evidence="2">Belongs to the DoxX family.</text>
</comment>
<gene>
    <name evidence="8" type="ORF">LQ318_11630</name>
</gene>
<evidence type="ECO:0000256" key="7">
    <source>
        <dbReference type="SAM" id="Phobius"/>
    </source>
</evidence>
<evidence type="ECO:0000256" key="2">
    <source>
        <dbReference type="ARBA" id="ARBA00006679"/>
    </source>
</evidence>
<dbReference type="InterPro" id="IPR051907">
    <property type="entry name" value="DoxX-like_oxidoreductase"/>
</dbReference>
<feature type="transmembrane region" description="Helical" evidence="7">
    <location>
        <begin position="12"/>
        <end position="33"/>
    </location>
</feature>
<dbReference type="EMBL" id="JAJNDC010000003">
    <property type="protein sequence ID" value="MCW9713551.1"/>
    <property type="molecule type" value="Genomic_DNA"/>
</dbReference>
<dbReference type="Proteomes" id="UP001207337">
    <property type="component" value="Unassembled WGS sequence"/>
</dbReference>
<organism evidence="8 9">
    <name type="scientific">Fodinibius salicampi</name>
    <dbReference type="NCBI Taxonomy" id="1920655"/>
    <lineage>
        <taxon>Bacteria</taxon>
        <taxon>Pseudomonadati</taxon>
        <taxon>Balneolota</taxon>
        <taxon>Balneolia</taxon>
        <taxon>Balneolales</taxon>
        <taxon>Balneolaceae</taxon>
        <taxon>Fodinibius</taxon>
    </lineage>
</organism>
<evidence type="ECO:0000256" key="4">
    <source>
        <dbReference type="ARBA" id="ARBA00022692"/>
    </source>
</evidence>
<comment type="subcellular location">
    <subcellularLocation>
        <location evidence="1">Cell membrane</location>
        <topology evidence="1">Multi-pass membrane protein</topology>
    </subcellularLocation>
</comment>
<protein>
    <submittedName>
        <fullName evidence="8">DoxX family protein</fullName>
    </submittedName>
</protein>
<dbReference type="RefSeq" id="WP_265790339.1">
    <property type="nucleotide sequence ID" value="NZ_BAABRS010000003.1"/>
</dbReference>
<comment type="caution">
    <text evidence="8">The sequence shown here is derived from an EMBL/GenBank/DDBJ whole genome shotgun (WGS) entry which is preliminary data.</text>
</comment>
<name>A0ABT3Q0J0_9BACT</name>
<reference evidence="8 9" key="1">
    <citation type="submission" date="2021-11" db="EMBL/GenBank/DDBJ databases">
        <title>Aliifidinibius sp. nov., a new bacterium isolated from saline soil.</title>
        <authorList>
            <person name="Galisteo C."/>
            <person name="De La Haba R."/>
            <person name="Sanchez-Porro C."/>
            <person name="Ventosa A."/>
        </authorList>
    </citation>
    <scope>NUCLEOTIDE SEQUENCE [LARGE SCALE GENOMIC DNA]</scope>
    <source>
        <strain evidence="8 9">KACC 190600</strain>
    </source>
</reference>
<dbReference type="PANTHER" id="PTHR33452">
    <property type="entry name" value="OXIDOREDUCTASE CATD-RELATED"/>
    <property type="match status" value="1"/>
</dbReference>
<evidence type="ECO:0000256" key="5">
    <source>
        <dbReference type="ARBA" id="ARBA00022989"/>
    </source>
</evidence>
<keyword evidence="6 7" id="KW-0472">Membrane</keyword>
<evidence type="ECO:0000256" key="3">
    <source>
        <dbReference type="ARBA" id="ARBA00022475"/>
    </source>
</evidence>
<keyword evidence="5 7" id="KW-1133">Transmembrane helix</keyword>
<evidence type="ECO:0000256" key="6">
    <source>
        <dbReference type="ARBA" id="ARBA00023136"/>
    </source>
</evidence>